<feature type="transmembrane region" description="Helical" evidence="1">
    <location>
        <begin position="336"/>
        <end position="355"/>
    </location>
</feature>
<name>A0A9E2P380_9BACT</name>
<feature type="transmembrane region" description="Helical" evidence="1">
    <location>
        <begin position="132"/>
        <end position="155"/>
    </location>
</feature>
<proteinExistence type="predicted"/>
<dbReference type="EMBL" id="JAHLFU010000237">
    <property type="protein sequence ID" value="MBU3854436.1"/>
    <property type="molecule type" value="Genomic_DNA"/>
</dbReference>
<keyword evidence="1" id="KW-0812">Transmembrane</keyword>
<feature type="domain" description="Nucleoside transporter/FeoB GTPase Gate" evidence="2">
    <location>
        <begin position="58"/>
        <end position="157"/>
    </location>
</feature>
<keyword evidence="1" id="KW-1133">Transmembrane helix</keyword>
<comment type="caution">
    <text evidence="3">The sequence shown here is derived from an EMBL/GenBank/DDBJ whole genome shotgun (WGS) entry which is preliminary data.</text>
</comment>
<dbReference type="InterPro" id="IPR011642">
    <property type="entry name" value="Gate_dom"/>
</dbReference>
<reference evidence="3" key="2">
    <citation type="submission" date="2021-04" db="EMBL/GenBank/DDBJ databases">
        <authorList>
            <person name="Gilroy R."/>
        </authorList>
    </citation>
    <scope>NUCLEOTIDE SEQUENCE</scope>
    <source>
        <strain evidence="3">G3-2149</strain>
    </source>
</reference>
<sequence>MNRKRLKEALLQRKTVEGFVFIIVFMGVFTYIGHIMGLSNMLNTIMNTAHDLLLQTVFYLMGVVVLSGALSRLFIEFGVVRIMEFLFGRLMKPVFGLPGVAVLGAIMPFLSDNPAVLTLAKDKKFSGYFKKYQFVSFINYGTAFGMGLIVVVFMLGKGYAIEPLLGVLGAIAACVLSTRFFQRMLLKRDPAYAEPMPVLTVEQKEVRTHEERRTEMLQAKESTFIRFLNALLDGGKNGVELGLAIIPGVIIISTAVFILTFGPGPSGVYDGSPYQGIALLPDLAGRINFIFDWLFGFKHPELVAFPITSLGTVGAALGQVPLFISQGFLDGNTVTVFTAMGISWSGFLSTYSAIFDAIGYRQLTSQAMLIHLVSGLVAGVFAHWLYLLYALF</sequence>
<organism evidence="3 4">
    <name type="scientific">Candidatus Paraprevotella stercoravium</name>
    <dbReference type="NCBI Taxonomy" id="2838725"/>
    <lineage>
        <taxon>Bacteria</taxon>
        <taxon>Pseudomonadati</taxon>
        <taxon>Bacteroidota</taxon>
        <taxon>Bacteroidia</taxon>
        <taxon>Bacteroidales</taxon>
        <taxon>Prevotellaceae</taxon>
        <taxon>Paraprevotella</taxon>
    </lineage>
</organism>
<dbReference type="Pfam" id="PF07670">
    <property type="entry name" value="Gate"/>
    <property type="match status" value="1"/>
</dbReference>
<feature type="transmembrane region" description="Helical" evidence="1">
    <location>
        <begin position="241"/>
        <end position="262"/>
    </location>
</feature>
<evidence type="ECO:0000259" key="2">
    <source>
        <dbReference type="Pfam" id="PF07670"/>
    </source>
</evidence>
<protein>
    <submittedName>
        <fullName evidence="3">Nucleoside recognition domain-containing protein</fullName>
    </submittedName>
</protein>
<dbReference type="AlphaFoldDB" id="A0A9E2P380"/>
<evidence type="ECO:0000313" key="3">
    <source>
        <dbReference type="EMBL" id="MBU3854436.1"/>
    </source>
</evidence>
<dbReference type="Proteomes" id="UP000823865">
    <property type="component" value="Unassembled WGS sequence"/>
</dbReference>
<keyword evidence="1" id="KW-0472">Membrane</keyword>
<reference evidence="3" key="1">
    <citation type="journal article" date="2021" name="PeerJ">
        <title>Extensive microbial diversity within the chicken gut microbiome revealed by metagenomics and culture.</title>
        <authorList>
            <person name="Gilroy R."/>
            <person name="Ravi A."/>
            <person name="Getino M."/>
            <person name="Pursley I."/>
            <person name="Horton D.L."/>
            <person name="Alikhan N.F."/>
            <person name="Baker D."/>
            <person name="Gharbi K."/>
            <person name="Hall N."/>
            <person name="Watson M."/>
            <person name="Adriaenssens E.M."/>
            <person name="Foster-Nyarko E."/>
            <person name="Jarju S."/>
            <person name="Secka A."/>
            <person name="Antonio M."/>
            <person name="Oren A."/>
            <person name="Chaudhuri R.R."/>
            <person name="La Ragione R."/>
            <person name="Hildebrand F."/>
            <person name="Pallen M.J."/>
        </authorList>
    </citation>
    <scope>NUCLEOTIDE SEQUENCE</scope>
    <source>
        <strain evidence="3">G3-2149</strain>
    </source>
</reference>
<feature type="transmembrane region" description="Helical" evidence="1">
    <location>
        <begin position="302"/>
        <end position="324"/>
    </location>
</feature>
<evidence type="ECO:0000256" key="1">
    <source>
        <dbReference type="SAM" id="Phobius"/>
    </source>
</evidence>
<evidence type="ECO:0000313" key="4">
    <source>
        <dbReference type="Proteomes" id="UP000823865"/>
    </source>
</evidence>
<feature type="transmembrane region" description="Helical" evidence="1">
    <location>
        <begin position="52"/>
        <end position="75"/>
    </location>
</feature>
<gene>
    <name evidence="3" type="ORF">H9789_11615</name>
</gene>
<accession>A0A9E2P380</accession>
<feature type="transmembrane region" description="Helical" evidence="1">
    <location>
        <begin position="20"/>
        <end position="40"/>
    </location>
</feature>
<feature type="transmembrane region" description="Helical" evidence="1">
    <location>
        <begin position="161"/>
        <end position="181"/>
    </location>
</feature>
<feature type="transmembrane region" description="Helical" evidence="1">
    <location>
        <begin position="367"/>
        <end position="389"/>
    </location>
</feature>